<evidence type="ECO:0000259" key="4">
    <source>
        <dbReference type="Pfam" id="PF00251"/>
    </source>
</evidence>
<dbReference type="Pfam" id="PF00251">
    <property type="entry name" value="Glyco_hydro_32N"/>
    <property type="match status" value="1"/>
</dbReference>
<dbReference type="KEGG" id="ahb:bsdtb5_39700"/>
<dbReference type="CDD" id="cd18622">
    <property type="entry name" value="GH32_Inu-like"/>
    <property type="match status" value="1"/>
</dbReference>
<comment type="similarity">
    <text evidence="1">Belongs to the glycosyl hydrolase 32 family.</text>
</comment>
<name>A0A7R7EQ40_9FIRM</name>
<proteinExistence type="inferred from homology"/>
<keyword evidence="2" id="KW-0378">Hydrolase</keyword>
<protein>
    <recommendedName>
        <fullName evidence="4">Glycosyl hydrolase family 32 N-terminal domain-containing protein</fullName>
    </recommendedName>
</protein>
<dbReference type="Gene3D" id="2.115.10.20">
    <property type="entry name" value="Glycosyl hydrolase domain, family 43"/>
    <property type="match status" value="1"/>
</dbReference>
<dbReference type="EMBL" id="AP024169">
    <property type="protein sequence ID" value="BCN32675.1"/>
    <property type="molecule type" value="Genomic_DNA"/>
</dbReference>
<dbReference type="RefSeq" id="WP_271713703.1">
    <property type="nucleotide sequence ID" value="NZ_AP024169.1"/>
</dbReference>
<dbReference type="PANTHER" id="PTHR42800:SF1">
    <property type="entry name" value="EXOINULINASE INUD (AFU_ORTHOLOGUE AFUA_5G00480)"/>
    <property type="match status" value="1"/>
</dbReference>
<keyword evidence="3" id="KW-0326">Glycosidase</keyword>
<dbReference type="AlphaFoldDB" id="A0A7R7EQ40"/>
<evidence type="ECO:0000256" key="3">
    <source>
        <dbReference type="ARBA" id="ARBA00023295"/>
    </source>
</evidence>
<keyword evidence="6" id="KW-1185">Reference proteome</keyword>
<evidence type="ECO:0000313" key="6">
    <source>
        <dbReference type="Proteomes" id="UP000595897"/>
    </source>
</evidence>
<dbReference type="InterPro" id="IPR001362">
    <property type="entry name" value="Glyco_hydro_32"/>
</dbReference>
<dbReference type="PANTHER" id="PTHR42800">
    <property type="entry name" value="EXOINULINASE INUD (AFU_ORTHOLOGUE AFUA_5G00480)"/>
    <property type="match status" value="1"/>
</dbReference>
<sequence>MKYQLQITKPYLWIPIKLGGEKTLVEIYAKEQKQFEFQIPIVKSSEDDINYDYYASINVEHLIGDTIDIIGDASDKFLDGIQNRETAPVNLEEERPEIHFTAQTGWINDPNGLVYHNGVYHLYFQYNPFDVEWDNMSWGHATSVDLLHWTMQDTVLWPDEHGMMFSGCGIRNEKELLGLNKEAIIYYYSAAGDSTPWSKGKEFTQGIAYSMDGGKHLIKYNKARIGTIEKENRDPKVFWHELSKAYIMVLWLKEDEFAILRSKDMEHYAITQRLRLEKAFECPDLFELEVDGKENEKHWVFWCADGYYYIGEFDGYTFHQVEERKLGYSNSLPYAAQTISGVNNRVITIPWLRTKFVNRLYTGAMGIPRELKLIDTTEGLLLQHRPCAEYECAKVLKYSVDVTRKREEENVTVYTESIYSDGHPLEIEILLTEGGTNNFKILIGSNEIQIDLDNKLIHSMEQDILIPYHFEWENLNLIIDHGIVELTAKNGIIYIVFELPIYENPDHYSIQYKQENQINKINIFGLEMRN</sequence>
<dbReference type="GO" id="GO:0005737">
    <property type="term" value="C:cytoplasm"/>
    <property type="evidence" value="ECO:0007669"/>
    <property type="project" value="TreeGrafter"/>
</dbReference>
<evidence type="ECO:0000313" key="5">
    <source>
        <dbReference type="EMBL" id="BCN32675.1"/>
    </source>
</evidence>
<accession>A0A7R7EQ40</accession>
<evidence type="ECO:0000256" key="1">
    <source>
        <dbReference type="ARBA" id="ARBA00009902"/>
    </source>
</evidence>
<dbReference type="Proteomes" id="UP000595897">
    <property type="component" value="Chromosome"/>
</dbReference>
<dbReference type="SUPFAM" id="SSF75005">
    <property type="entry name" value="Arabinanase/levansucrase/invertase"/>
    <property type="match status" value="1"/>
</dbReference>
<gene>
    <name evidence="5" type="ORF">bsdtb5_39700</name>
</gene>
<organism evidence="5 6">
    <name type="scientific">Anaeromicropila herbilytica</name>
    <dbReference type="NCBI Taxonomy" id="2785025"/>
    <lineage>
        <taxon>Bacteria</taxon>
        <taxon>Bacillati</taxon>
        <taxon>Bacillota</taxon>
        <taxon>Clostridia</taxon>
        <taxon>Lachnospirales</taxon>
        <taxon>Lachnospiraceae</taxon>
        <taxon>Anaeromicropila</taxon>
    </lineage>
</organism>
<dbReference type="InterPro" id="IPR013148">
    <property type="entry name" value="Glyco_hydro_32_N"/>
</dbReference>
<dbReference type="GO" id="GO:0005987">
    <property type="term" value="P:sucrose catabolic process"/>
    <property type="evidence" value="ECO:0007669"/>
    <property type="project" value="TreeGrafter"/>
</dbReference>
<feature type="domain" description="Glycosyl hydrolase family 32 N-terminal" evidence="4">
    <location>
        <begin position="99"/>
        <end position="383"/>
    </location>
</feature>
<reference evidence="5 6" key="1">
    <citation type="submission" date="2020-11" db="EMBL/GenBank/DDBJ databases">
        <title>Draft genome sequencing of a Lachnospiraceae strain isolated from anoxic soil subjected to BSD treatment.</title>
        <authorList>
            <person name="Uek A."/>
            <person name="Tonouchi A."/>
        </authorList>
    </citation>
    <scope>NUCLEOTIDE SEQUENCE [LARGE SCALE GENOMIC DNA]</scope>
    <source>
        <strain evidence="5 6">TB5</strain>
    </source>
</reference>
<dbReference type="GO" id="GO:0004575">
    <property type="term" value="F:sucrose alpha-glucosidase activity"/>
    <property type="evidence" value="ECO:0007669"/>
    <property type="project" value="TreeGrafter"/>
</dbReference>
<dbReference type="InterPro" id="IPR023296">
    <property type="entry name" value="Glyco_hydro_beta-prop_sf"/>
</dbReference>
<dbReference type="SMART" id="SM00640">
    <property type="entry name" value="Glyco_32"/>
    <property type="match status" value="1"/>
</dbReference>
<evidence type="ECO:0000256" key="2">
    <source>
        <dbReference type="ARBA" id="ARBA00022801"/>
    </source>
</evidence>